<dbReference type="AlphaFoldDB" id="A0A375INJ8"/>
<dbReference type="Proteomes" id="UP000255505">
    <property type="component" value="Plasmid II"/>
</dbReference>
<accession>A0A375INJ8</accession>
<evidence type="ECO:0000313" key="2">
    <source>
        <dbReference type="Proteomes" id="UP000255505"/>
    </source>
</evidence>
<geneLocation type="plasmid" evidence="1">
    <name>II</name>
</geneLocation>
<dbReference type="EMBL" id="LT991977">
    <property type="protein sequence ID" value="SPK76214.1"/>
    <property type="molecule type" value="Genomic_DNA"/>
</dbReference>
<proteinExistence type="predicted"/>
<name>A0A375INJ8_9BURK</name>
<sequence length="24" mass="2643">MVDIRSDREHDCALTLIVPGDSEA</sequence>
<gene>
    <name evidence="1" type="ORF">CT19425_MP70382</name>
</gene>
<keyword evidence="1" id="KW-0614">Plasmid</keyword>
<evidence type="ECO:0000313" key="1">
    <source>
        <dbReference type="EMBL" id="SPK76214.1"/>
    </source>
</evidence>
<protein>
    <submittedName>
        <fullName evidence="1">Uncharacterized protein</fullName>
    </submittedName>
</protein>
<organism evidence="1 2">
    <name type="scientific">Cupriavidus taiwanensis</name>
    <dbReference type="NCBI Taxonomy" id="164546"/>
    <lineage>
        <taxon>Bacteria</taxon>
        <taxon>Pseudomonadati</taxon>
        <taxon>Pseudomonadota</taxon>
        <taxon>Betaproteobacteria</taxon>
        <taxon>Burkholderiales</taxon>
        <taxon>Burkholderiaceae</taxon>
        <taxon>Cupriavidus</taxon>
    </lineage>
</organism>
<reference evidence="1 2" key="1">
    <citation type="submission" date="2018-01" db="EMBL/GenBank/DDBJ databases">
        <authorList>
            <person name="Gaut B.S."/>
            <person name="Morton B.R."/>
            <person name="Clegg M.T."/>
            <person name="Duvall M.R."/>
        </authorList>
    </citation>
    <scope>NUCLEOTIDE SEQUENCE [LARGE SCALE GENOMIC DNA]</scope>
    <source>
        <strain evidence="1">Cupriavidus taiwanensis LMG 19425</strain>
        <plasmid evidence="2">Plasmid ii</plasmid>
    </source>
</reference>